<comment type="caution">
    <text evidence="1">The sequence shown here is derived from an EMBL/GenBank/DDBJ whole genome shotgun (WGS) entry which is preliminary data.</text>
</comment>
<evidence type="ECO:0000313" key="2">
    <source>
        <dbReference type="Proteomes" id="UP001060085"/>
    </source>
</evidence>
<name>A0ACC0BAG5_CATRO</name>
<dbReference type="Proteomes" id="UP001060085">
    <property type="component" value="Linkage Group LG04"/>
</dbReference>
<gene>
    <name evidence="1" type="ORF">M9H77_19450</name>
</gene>
<sequence>MDPEGGSSEIFPMDPLVPRGLGVHFLSRIASFVDNSRYLYVPGSLALEETFNFISKFAGALLVWLSSGSNSNFSHRISSCPDGSHPSNFKSNTPLKHVSSCGQNFIGFFCDNRARSSIPFMLCKISKFSIKRFCKDAEHLRSLPFLSLAAALVPPFENVSPDVLAVPLDSAAIAAQRCMNQRPCEVEHQGCSDISFQCLSWSRHAIEPRTGIEFPTILENMVMGDDNSNFTSEVLVGTGSRIMKIIRIKSLKVYAFGFYVHPFDVCEKLGPKYASIPFYELNKCRDFYQDLLREDINMTVRLVVSCNGIKISTVRDAFEKSLRARLVKTNPDTDYSCLQTFGSIFSEDIPLHVGTTINFRRTSEGCLVTEIGGNQLGTVQSKELCRAFFDMYIGDIPVCEQTKEEIGKNVVSIMRRC</sequence>
<organism evidence="1 2">
    <name type="scientific">Catharanthus roseus</name>
    <name type="common">Madagascar periwinkle</name>
    <name type="synonym">Vinca rosea</name>
    <dbReference type="NCBI Taxonomy" id="4058"/>
    <lineage>
        <taxon>Eukaryota</taxon>
        <taxon>Viridiplantae</taxon>
        <taxon>Streptophyta</taxon>
        <taxon>Embryophyta</taxon>
        <taxon>Tracheophyta</taxon>
        <taxon>Spermatophyta</taxon>
        <taxon>Magnoliopsida</taxon>
        <taxon>eudicotyledons</taxon>
        <taxon>Gunneridae</taxon>
        <taxon>Pentapetalae</taxon>
        <taxon>asterids</taxon>
        <taxon>lamiids</taxon>
        <taxon>Gentianales</taxon>
        <taxon>Apocynaceae</taxon>
        <taxon>Rauvolfioideae</taxon>
        <taxon>Vinceae</taxon>
        <taxon>Catharanthinae</taxon>
        <taxon>Catharanthus</taxon>
    </lineage>
</organism>
<keyword evidence="2" id="KW-1185">Reference proteome</keyword>
<dbReference type="EMBL" id="CM044704">
    <property type="protein sequence ID" value="KAI5669597.1"/>
    <property type="molecule type" value="Genomic_DNA"/>
</dbReference>
<evidence type="ECO:0000313" key="1">
    <source>
        <dbReference type="EMBL" id="KAI5669597.1"/>
    </source>
</evidence>
<proteinExistence type="predicted"/>
<reference evidence="2" key="1">
    <citation type="journal article" date="2023" name="Nat. Plants">
        <title>Single-cell RNA sequencing provides a high-resolution roadmap for understanding the multicellular compartmentation of specialized metabolism.</title>
        <authorList>
            <person name="Sun S."/>
            <person name="Shen X."/>
            <person name="Li Y."/>
            <person name="Li Y."/>
            <person name="Wang S."/>
            <person name="Li R."/>
            <person name="Zhang H."/>
            <person name="Shen G."/>
            <person name="Guo B."/>
            <person name="Wei J."/>
            <person name="Xu J."/>
            <person name="St-Pierre B."/>
            <person name="Chen S."/>
            <person name="Sun C."/>
        </authorList>
    </citation>
    <scope>NUCLEOTIDE SEQUENCE [LARGE SCALE GENOMIC DNA]</scope>
</reference>
<accession>A0ACC0BAG5</accession>
<protein>
    <submittedName>
        <fullName evidence="1">Uncharacterized protein</fullName>
    </submittedName>
</protein>